<name>A0A6P8B0J0_PYRGI</name>
<protein>
    <submittedName>
        <fullName evidence="3">Uncharacterized protein</fullName>
    </submittedName>
</protein>
<dbReference type="RefSeq" id="XP_030980554.1">
    <property type="nucleotide sequence ID" value="XM_031127256.1"/>
</dbReference>
<evidence type="ECO:0000313" key="2">
    <source>
        <dbReference type="Proteomes" id="UP000515153"/>
    </source>
</evidence>
<reference evidence="3" key="2">
    <citation type="submission" date="2019-10" db="EMBL/GenBank/DDBJ databases">
        <authorList>
            <consortium name="NCBI Genome Project"/>
        </authorList>
    </citation>
    <scope>NUCLEOTIDE SEQUENCE</scope>
    <source>
        <strain evidence="3">NI907</strain>
    </source>
</reference>
<dbReference type="KEGG" id="pgri:PgNI_07241"/>
<feature type="region of interest" description="Disordered" evidence="1">
    <location>
        <begin position="1"/>
        <end position="25"/>
    </location>
</feature>
<dbReference type="AlphaFoldDB" id="A0A6P8B0J0"/>
<feature type="region of interest" description="Disordered" evidence="1">
    <location>
        <begin position="52"/>
        <end position="74"/>
    </location>
</feature>
<accession>A0A6P8B0J0</accession>
<keyword evidence="2" id="KW-1185">Reference proteome</keyword>
<dbReference type="GeneID" id="41962165"/>
<reference evidence="3" key="3">
    <citation type="submission" date="2025-08" db="UniProtKB">
        <authorList>
            <consortium name="RefSeq"/>
        </authorList>
    </citation>
    <scope>IDENTIFICATION</scope>
    <source>
        <strain evidence="3">NI907</strain>
    </source>
</reference>
<evidence type="ECO:0000256" key="1">
    <source>
        <dbReference type="SAM" id="MobiDB-lite"/>
    </source>
</evidence>
<reference evidence="3" key="1">
    <citation type="journal article" date="2019" name="Mol. Biol. Evol.">
        <title>Blast fungal genomes show frequent chromosomal changes, gene gains and losses, and effector gene turnover.</title>
        <authorList>
            <person name="Gomez Luciano L.B."/>
            <person name="Jason Tsai I."/>
            <person name="Chuma I."/>
            <person name="Tosa Y."/>
            <person name="Chen Y.H."/>
            <person name="Li J.Y."/>
            <person name="Li M.Y."/>
            <person name="Jade Lu M.Y."/>
            <person name="Nakayashiki H."/>
            <person name="Li W.H."/>
        </authorList>
    </citation>
    <scope>NUCLEOTIDE SEQUENCE</scope>
    <source>
        <strain evidence="3">NI907</strain>
    </source>
</reference>
<organism evidence="2 3">
    <name type="scientific">Pyricularia grisea</name>
    <name type="common">Crabgrass-specific blast fungus</name>
    <name type="synonym">Magnaporthe grisea</name>
    <dbReference type="NCBI Taxonomy" id="148305"/>
    <lineage>
        <taxon>Eukaryota</taxon>
        <taxon>Fungi</taxon>
        <taxon>Dikarya</taxon>
        <taxon>Ascomycota</taxon>
        <taxon>Pezizomycotina</taxon>
        <taxon>Sordariomycetes</taxon>
        <taxon>Sordariomycetidae</taxon>
        <taxon>Magnaporthales</taxon>
        <taxon>Pyriculariaceae</taxon>
        <taxon>Pyricularia</taxon>
    </lineage>
</organism>
<sequence>MAEDEVRRMAVTGNNKSKRDSCGGNKAASLSIIVDGKDLLYTTYIPYTEPPMIISSSSSSMKPPRLAGLTRQTVGSQKACKRKFRFRRGTGSR</sequence>
<proteinExistence type="predicted"/>
<evidence type="ECO:0000313" key="3">
    <source>
        <dbReference type="RefSeq" id="XP_030980554.1"/>
    </source>
</evidence>
<gene>
    <name evidence="3" type="ORF">PgNI_07241</name>
</gene>
<dbReference type="Proteomes" id="UP000515153">
    <property type="component" value="Unplaced"/>
</dbReference>